<organism evidence="6 7">
    <name type="scientific">Priestia megaterium (strain ATCC 14581 / DSM 32 / CCUG 1817 / JCM 2506 / NBRC 15308 / NCIMB 9376 / NCTC 10342 / NRRL B-14308 / VKM B-512 / Ford 19)</name>
    <name type="common">Bacillus megaterium</name>
    <dbReference type="NCBI Taxonomy" id="1348623"/>
    <lineage>
        <taxon>Bacteria</taxon>
        <taxon>Bacillati</taxon>
        <taxon>Bacillota</taxon>
        <taxon>Bacilli</taxon>
        <taxon>Bacillales</taxon>
        <taxon>Bacillaceae</taxon>
        <taxon>Priestia</taxon>
    </lineage>
</organism>
<protein>
    <submittedName>
        <fullName evidence="6">Cytochrome C assembly family protein</fullName>
    </submittedName>
</protein>
<evidence type="ECO:0000256" key="2">
    <source>
        <dbReference type="ARBA" id="ARBA00022692"/>
    </source>
</evidence>
<gene>
    <name evidence="6" type="ORF">BG04_1676</name>
</gene>
<dbReference type="GO" id="GO:0005886">
    <property type="term" value="C:plasma membrane"/>
    <property type="evidence" value="ECO:0007669"/>
    <property type="project" value="TreeGrafter"/>
</dbReference>
<evidence type="ECO:0000256" key="3">
    <source>
        <dbReference type="ARBA" id="ARBA00022989"/>
    </source>
</evidence>
<evidence type="ECO:0000259" key="5">
    <source>
        <dbReference type="Pfam" id="PF01578"/>
    </source>
</evidence>
<proteinExistence type="predicted"/>
<evidence type="ECO:0000313" key="7">
    <source>
        <dbReference type="Proteomes" id="UP000031829"/>
    </source>
</evidence>
<evidence type="ECO:0000256" key="4">
    <source>
        <dbReference type="ARBA" id="ARBA00023136"/>
    </source>
</evidence>
<name>A0A0B6AG81_PRIM2</name>
<keyword evidence="2" id="KW-0812">Transmembrane</keyword>
<dbReference type="EMBL" id="CP009920">
    <property type="protein sequence ID" value="AJI22521.1"/>
    <property type="molecule type" value="Genomic_DNA"/>
</dbReference>
<keyword evidence="4" id="KW-0472">Membrane</keyword>
<dbReference type="PANTHER" id="PTHR30071:SF15">
    <property type="entry name" value="PROTEIN HEMX"/>
    <property type="match status" value="1"/>
</dbReference>
<evidence type="ECO:0000256" key="1">
    <source>
        <dbReference type="ARBA" id="ARBA00004141"/>
    </source>
</evidence>
<comment type="subcellular location">
    <subcellularLocation>
        <location evidence="1">Membrane</location>
        <topology evidence="1">Multi-pass membrane protein</topology>
    </subcellularLocation>
</comment>
<reference evidence="6 7" key="1">
    <citation type="journal article" date="2015" name="Genome Announc.">
        <title>Complete genome sequences for 35 biothreat assay-relevant bacillus species.</title>
        <authorList>
            <person name="Johnson S.L."/>
            <person name="Daligault H.E."/>
            <person name="Davenport K.W."/>
            <person name="Jaissle J."/>
            <person name="Frey K.G."/>
            <person name="Ladner J.T."/>
            <person name="Broomall S.M."/>
            <person name="Bishop-Lilly K.A."/>
            <person name="Bruce D.C."/>
            <person name="Gibbons H.S."/>
            <person name="Coyne S.R."/>
            <person name="Lo C.C."/>
            <person name="Meincke L."/>
            <person name="Munk A.C."/>
            <person name="Koroleva G.I."/>
            <person name="Rosenzweig C.N."/>
            <person name="Palacios G.F."/>
            <person name="Redden C.L."/>
            <person name="Minogue T.D."/>
            <person name="Chain P.S."/>
        </authorList>
    </citation>
    <scope>NUCLEOTIDE SEQUENCE [LARGE SCALE GENOMIC DNA]</scope>
    <source>
        <strain evidence="7">ATCC 14581 / DSM 32 / JCM 2506 / NBRC 15308 / NCIMB 9376 / NCTC 10342 / NRRL B-14308 / VKM B-512</strain>
    </source>
</reference>
<evidence type="ECO:0000313" key="6">
    <source>
        <dbReference type="EMBL" id="AJI22521.1"/>
    </source>
</evidence>
<dbReference type="HOGENOM" id="CLU_049710_4_0_9"/>
<dbReference type="KEGG" id="bmeg:BG04_1676"/>
<dbReference type="InterPro" id="IPR002541">
    <property type="entry name" value="Cyt_c_assembly"/>
</dbReference>
<keyword evidence="3" id="KW-1133">Transmembrane helix</keyword>
<sequence length="277" mass="32354">MVDMELTRIYELIVILYAVSVLLYFIDFVQNNRKANSIAFWLLSIVWVLQTAFLILRMFETGRFPILTVSEGLYFYAWVLITLSLVINRLFRVDFMVFFTNVIGFLIMAIHTFAPLETYTAVQSERLVSELLIIHITMAILSYGAFSVSFVFSALYLVQYNLLKKKKWGKRLLRIEDLTKLDYMSYVLILIGVPLLLLSLILGIIWAYIKYVDFHWYDTKVLGSFLMFVAYSAYLYARLRRGIQGKAIAMWNIGLFLVLLINFFLFGSLSNFHFWGS</sequence>
<dbReference type="InterPro" id="IPR045062">
    <property type="entry name" value="Cyt_c_biogenesis_CcsA/CcmC"/>
</dbReference>
<dbReference type="GO" id="GO:0020037">
    <property type="term" value="F:heme binding"/>
    <property type="evidence" value="ECO:0007669"/>
    <property type="project" value="InterPro"/>
</dbReference>
<accession>A0A0B6AG81</accession>
<dbReference type="RefSeq" id="WP_013059361.1">
    <property type="nucleotide sequence ID" value="NZ_BCVB01000008.1"/>
</dbReference>
<dbReference type="PANTHER" id="PTHR30071">
    <property type="entry name" value="HEME EXPORTER PROTEIN C"/>
    <property type="match status" value="1"/>
</dbReference>
<dbReference type="Pfam" id="PF01578">
    <property type="entry name" value="Cytochrom_C_asm"/>
    <property type="match status" value="1"/>
</dbReference>
<feature type="domain" description="Cytochrome c assembly protein" evidence="5">
    <location>
        <begin position="69"/>
        <end position="270"/>
    </location>
</feature>
<dbReference type="Proteomes" id="UP000031829">
    <property type="component" value="Chromosome"/>
</dbReference>
<dbReference type="GO" id="GO:0017004">
    <property type="term" value="P:cytochrome complex assembly"/>
    <property type="evidence" value="ECO:0007669"/>
    <property type="project" value="InterPro"/>
</dbReference>
<dbReference type="AlphaFoldDB" id="A0A0B6AG81"/>
<dbReference type="GeneID" id="93645142"/>